<gene>
    <name evidence="1" type="ORF">SAMN05192545_1950</name>
</gene>
<evidence type="ECO:0000313" key="1">
    <source>
        <dbReference type="EMBL" id="SDS73350.1"/>
    </source>
</evidence>
<proteinExistence type="predicted"/>
<accession>A0ABY0UIG2</accession>
<evidence type="ECO:0000313" key="2">
    <source>
        <dbReference type="Proteomes" id="UP000199574"/>
    </source>
</evidence>
<reference evidence="1 2" key="1">
    <citation type="submission" date="2016-10" db="EMBL/GenBank/DDBJ databases">
        <authorList>
            <person name="Varghese N."/>
            <person name="Submissions S."/>
        </authorList>
    </citation>
    <scope>NUCLEOTIDE SEQUENCE [LARGE SCALE GENOMIC DNA]</scope>
    <source>
        <strain evidence="1 2">MAR_2009_60</strain>
    </source>
</reference>
<dbReference type="EMBL" id="LT629754">
    <property type="protein sequence ID" value="SDS73350.1"/>
    <property type="molecule type" value="Genomic_DNA"/>
</dbReference>
<keyword evidence="2" id="KW-1185">Reference proteome</keyword>
<sequence length="415" mass="48315">MVYDVVKKNQHLKAAVRNTYQKIFDILPDKKNYSKNPIVAKEGYFFGFHDISPFSHDDTKLLGNQLTIPFRMNTAEDVLNVGYFEHLDGQVGDYIKVGQTYSWNYHKGCRLQWVGKERLIYNALLEDNKLGAKLFNIETKQETDIPFPIDHISHDGVYASTFNYGRLERYMPGYGYAGITQVDHYISEKMPEQTGLFVGNLETGQKEMLISLMELTKVGELAEGFEECFHYVTHSLFSSDDRYISFLHRWVDEFDTFNRHSRLVSYDRQEKKCYVAPTNDMVSHYVWNDQNQIVAFCRIGDTDCHVLFKEPTLQDYEIIAYPRLNSDGHQSFITSSSFVTDTYPDRSRMANLYKVDATTNEVEHLASLKSFKQFQSQTLKHWCCDFHPRMNRKGDIVCFDSVHTGHRALCIMKID</sequence>
<organism evidence="1 2">
    <name type="scientific">Maribacter dokdonensis</name>
    <dbReference type="NCBI Taxonomy" id="320912"/>
    <lineage>
        <taxon>Bacteria</taxon>
        <taxon>Pseudomonadati</taxon>
        <taxon>Bacteroidota</taxon>
        <taxon>Flavobacteriia</taxon>
        <taxon>Flavobacteriales</taxon>
        <taxon>Flavobacteriaceae</taxon>
        <taxon>Maribacter</taxon>
    </lineage>
</organism>
<dbReference type="SUPFAM" id="SSF69304">
    <property type="entry name" value="Tricorn protease N-terminal domain"/>
    <property type="match status" value="1"/>
</dbReference>
<dbReference type="Proteomes" id="UP000199574">
    <property type="component" value="Chromosome I"/>
</dbReference>
<protein>
    <submittedName>
        <fullName evidence="1">Uncharacterized protein</fullName>
    </submittedName>
</protein>
<name>A0ABY0UIG2_9FLAO</name>